<evidence type="ECO:0000256" key="6">
    <source>
        <dbReference type="ARBA" id="ARBA00023288"/>
    </source>
</evidence>
<accession>A0A4R1KZI6</accession>
<dbReference type="PROSITE" id="PS51257">
    <property type="entry name" value="PROKAR_LIPOPROTEIN"/>
    <property type="match status" value="1"/>
</dbReference>
<comment type="caution">
    <text evidence="7">The sequence shown here is derived from an EMBL/GenBank/DDBJ whole genome shotgun (WGS) entry which is preliminary data.</text>
</comment>
<name>A0A4R1KZI6_9PAST</name>
<keyword evidence="3" id="KW-0472">Membrane</keyword>
<organism evidence="7 8">
    <name type="scientific">Lonepinella koalarum</name>
    <dbReference type="NCBI Taxonomy" id="53417"/>
    <lineage>
        <taxon>Bacteria</taxon>
        <taxon>Pseudomonadati</taxon>
        <taxon>Pseudomonadota</taxon>
        <taxon>Gammaproteobacteria</taxon>
        <taxon>Pasteurellales</taxon>
        <taxon>Pasteurellaceae</taxon>
        <taxon>Lonepinella</taxon>
    </lineage>
</organism>
<protein>
    <submittedName>
        <fullName evidence="7">Putative lipoprotein</fullName>
    </submittedName>
</protein>
<dbReference type="EMBL" id="SMGJ01000001">
    <property type="protein sequence ID" value="TCK70986.1"/>
    <property type="molecule type" value="Genomic_DNA"/>
</dbReference>
<evidence type="ECO:0000256" key="4">
    <source>
        <dbReference type="ARBA" id="ARBA00023139"/>
    </source>
</evidence>
<dbReference type="NCBIfam" id="NF047847">
    <property type="entry name" value="SS_mature_LptM"/>
    <property type="match status" value="1"/>
</dbReference>
<keyword evidence="2" id="KW-0732">Signal</keyword>
<keyword evidence="8" id="KW-1185">Reference proteome</keyword>
<dbReference type="Pfam" id="PF13627">
    <property type="entry name" value="LptM_cons"/>
    <property type="match status" value="1"/>
</dbReference>
<evidence type="ECO:0000313" key="7">
    <source>
        <dbReference type="EMBL" id="TCK70986.1"/>
    </source>
</evidence>
<dbReference type="Proteomes" id="UP000295496">
    <property type="component" value="Unassembled WGS sequence"/>
</dbReference>
<evidence type="ECO:0000313" key="8">
    <source>
        <dbReference type="Proteomes" id="UP000295496"/>
    </source>
</evidence>
<keyword evidence="4" id="KW-0564">Palmitate</keyword>
<keyword evidence="5" id="KW-0998">Cell outer membrane</keyword>
<evidence type="ECO:0000256" key="2">
    <source>
        <dbReference type="ARBA" id="ARBA00022729"/>
    </source>
</evidence>
<reference evidence="7 8" key="1">
    <citation type="submission" date="2019-03" db="EMBL/GenBank/DDBJ databases">
        <title>Genomic Encyclopedia of Type Strains, Phase IV (KMG-IV): sequencing the most valuable type-strain genomes for metagenomic binning, comparative biology and taxonomic classification.</title>
        <authorList>
            <person name="Goeker M."/>
        </authorList>
    </citation>
    <scope>NUCLEOTIDE SEQUENCE [LARGE SCALE GENOMIC DNA]</scope>
    <source>
        <strain evidence="7 8">DSM 10053</strain>
    </source>
</reference>
<gene>
    <name evidence="7" type="ORF">EV692_0037</name>
</gene>
<dbReference type="AlphaFoldDB" id="A0A4R1KZI6"/>
<comment type="subcellular location">
    <subcellularLocation>
        <location evidence="1">Cell outer membrane</location>
        <topology evidence="1">Lipid-anchor</topology>
    </subcellularLocation>
</comment>
<evidence type="ECO:0000256" key="1">
    <source>
        <dbReference type="ARBA" id="ARBA00004459"/>
    </source>
</evidence>
<evidence type="ECO:0000256" key="5">
    <source>
        <dbReference type="ARBA" id="ARBA00023237"/>
    </source>
</evidence>
<keyword evidence="6 7" id="KW-0449">Lipoprotein</keyword>
<sequence>MMKKLTFLTALLVLVTFITGCGVKGPLYYPQQNTQQTQQK</sequence>
<proteinExistence type="predicted"/>
<dbReference type="InterPro" id="IPR032831">
    <property type="entry name" value="LptM_cons"/>
</dbReference>
<dbReference type="GO" id="GO:0009279">
    <property type="term" value="C:cell outer membrane"/>
    <property type="evidence" value="ECO:0007669"/>
    <property type="project" value="UniProtKB-SubCell"/>
</dbReference>
<evidence type="ECO:0000256" key="3">
    <source>
        <dbReference type="ARBA" id="ARBA00023136"/>
    </source>
</evidence>